<evidence type="ECO:0000256" key="8">
    <source>
        <dbReference type="PROSITE-ProRule" id="PRU00192"/>
    </source>
</evidence>
<feature type="compositionally biased region" description="Polar residues" evidence="9">
    <location>
        <begin position="793"/>
        <end position="803"/>
    </location>
</feature>
<dbReference type="Pfam" id="PF07653">
    <property type="entry name" value="SH3_2"/>
    <property type="match status" value="1"/>
</dbReference>
<evidence type="ECO:0000256" key="5">
    <source>
        <dbReference type="ARBA" id="ARBA00022737"/>
    </source>
</evidence>
<dbReference type="PROSITE" id="PS50002">
    <property type="entry name" value="SH3"/>
    <property type="match status" value="1"/>
</dbReference>
<dbReference type="Pfam" id="PF12796">
    <property type="entry name" value="Ank_2"/>
    <property type="match status" value="2"/>
</dbReference>
<dbReference type="SMART" id="SM00326">
    <property type="entry name" value="SH3"/>
    <property type="match status" value="1"/>
</dbReference>
<dbReference type="CDD" id="cd09497">
    <property type="entry name" value="SAM_caskin1_2_repeat1"/>
    <property type="match status" value="1"/>
</dbReference>
<evidence type="ECO:0008006" key="14">
    <source>
        <dbReference type="Google" id="ProtNLM"/>
    </source>
</evidence>
<dbReference type="FunFam" id="1.25.40.20:FF:000225">
    <property type="entry name" value="caskin-1 isoform X1"/>
    <property type="match status" value="1"/>
</dbReference>
<feature type="compositionally biased region" description="Low complexity" evidence="9">
    <location>
        <begin position="755"/>
        <end position="773"/>
    </location>
</feature>
<feature type="region of interest" description="Disordered" evidence="9">
    <location>
        <begin position="987"/>
        <end position="1248"/>
    </location>
</feature>
<feature type="compositionally biased region" description="Polar residues" evidence="9">
    <location>
        <begin position="471"/>
        <end position="486"/>
    </location>
</feature>
<feature type="domain" description="SAM" evidence="11">
    <location>
        <begin position="581"/>
        <end position="645"/>
    </location>
</feature>
<evidence type="ECO:0000313" key="13">
    <source>
        <dbReference type="Proteomes" id="UP000823561"/>
    </source>
</evidence>
<feature type="compositionally biased region" description="Polar residues" evidence="9">
    <location>
        <begin position="1063"/>
        <end position="1086"/>
    </location>
</feature>
<proteinExistence type="predicted"/>
<dbReference type="EMBL" id="JADWDJ010000007">
    <property type="protein sequence ID" value="KAG5277599.1"/>
    <property type="molecule type" value="Genomic_DNA"/>
</dbReference>
<sequence>MGKEQELLQAVKTEDLTTAQRILQRPSKAKLLGPAKRLNVNFQDADGLAAIHYAALNGNMELISLLLENQAAVDIRDQKGMRPLHYAAWQGKTEPMKMLLKAGSSVNSQSEEGQIPLHLSSQHGHYDGSEMLLQHQSNPCIRDLAGKTPLDLACEFGRVGVVQLLLNSNMCAAMLEPKASDPNGTTPLHLAAKNGHIDIIRLLIGAGIDINLQTKAGTALHEAALCGKTEAVRLLLDSGISAGVRNTLCQTALDIVNQFTTTTAGRDIKQMLREASAAMQVRALKDYCNNYDLTSLNIKAGDIITVLEQHSDGRWKGCIHDNRTGNDRVGYFPSNMVEVIKRAGNRGHVGSPHGSPTLSGHHSTASEEVWVLRKPGGAGSMGSTGSLSGRSNSCGQSGNANAHLTSSTPVPTSPVPVSTATTTPTTTPASPTPTNTHGLNVPGLHAQAEGVKLLATVLAQSAKAKEHLLEQSRSVDQGSGCSQSPSVAPGREARQFVDPLLQRKEEASTESKNAEAVIDWLTGSQLQFYTTNFLNAGYDLPTISYMTPEDLTAIGVSKPGHRKKMISEISRLSFPDCLPDKKPASLAEWLSGIGLAQHYQTLVQNGYDNMDFIKDVSIEDLQEIGITKLGHQKKIMLAVRRLVEPNKEVDSRSEPSQSDASSEQPIKSSPSVEDEVSTSPSPRLRRANAPPPLTKPLSSDGSPAHTPTHTPPYTPPKAKPDSPSHTHTHTHTRPYTPPKAKPDSPSHTHTHTHTRPPAYTPSSPSSPAHTHTQAQRHTHTPAESHTHTHTPAESHTLTHTPAESHTRTHTPAVPQLCLPEGEDSATPPAGLRVKRSSSSQSQGSLDQAGVNRSQSQGFATTTRPRRKSRPPTPPKRSCSSVSHSNLAEGTSASNQTETEAGLLSVSYRERRRSDCGVVAMETSLSSSAGGGSVRDIAAMLEMTSPLGGGVTGGGCSYLQASPEFLRRQREAVTLDDLQERRRTICGPPTDLVATATGQHPPTIREVPEPRPRSVIGHLEGGGVSQEEWSRVDATATLRKPRPLQQLNESDTSTVRRRPKPRSTAEQQPITDEYQSAPCQTLAQGQRSCLGPNPQNPVSPKPPTAARHDPPTPVRRVLLTPTSPDVKREPPPVAPKPSRAKIPAPAPVTASDGSIHGDANLASPVLQRDASSAPPTMTPPPAAINNSSNPNPSLNPSLNPSFNPSLNPNPLHREPSPTPPSPAQTPSPQTPHPVKPPRASIAGLSVDLPQQMELDLGGVEAVQQRLREVEKQREEEERKLREMERHRKEEEKKLRELERQRAEEEERRRRGGAEEEEERRRSEQEHMEGGGGGVRRRKVGVARQEQVQGELEEVEPVSVENSVRPGPVPTQRRLSGVNQPAAPTPPPSGPARMQGAGPLPSVPHGAQSPPADVHRLEETSTNLAAALQVVEEKIKHDNNSAEEKTSVSILDDIGSMFDDLADQLDAMLD</sequence>
<feature type="repeat" description="ANK" evidence="7">
    <location>
        <begin position="145"/>
        <end position="169"/>
    </location>
</feature>
<evidence type="ECO:0000256" key="2">
    <source>
        <dbReference type="ARBA" id="ARBA00022443"/>
    </source>
</evidence>
<dbReference type="SMART" id="SM00454">
    <property type="entry name" value="SAM"/>
    <property type="match status" value="2"/>
</dbReference>
<feature type="repeat" description="ANK" evidence="7">
    <location>
        <begin position="183"/>
        <end position="215"/>
    </location>
</feature>
<dbReference type="FunFam" id="1.10.150.50:FF:000028">
    <property type="entry name" value="caskin-2 isoform X2"/>
    <property type="match status" value="1"/>
</dbReference>
<organism evidence="12 13">
    <name type="scientific">Alosa alosa</name>
    <name type="common">allis shad</name>
    <dbReference type="NCBI Taxonomy" id="278164"/>
    <lineage>
        <taxon>Eukaryota</taxon>
        <taxon>Metazoa</taxon>
        <taxon>Chordata</taxon>
        <taxon>Craniata</taxon>
        <taxon>Vertebrata</taxon>
        <taxon>Euteleostomi</taxon>
        <taxon>Actinopterygii</taxon>
        <taxon>Neopterygii</taxon>
        <taxon>Teleostei</taxon>
        <taxon>Clupei</taxon>
        <taxon>Clupeiformes</taxon>
        <taxon>Clupeoidei</taxon>
        <taxon>Clupeidae</taxon>
        <taxon>Alosa</taxon>
    </lineage>
</organism>
<evidence type="ECO:0000259" key="11">
    <source>
        <dbReference type="PROSITE" id="PS50105"/>
    </source>
</evidence>
<dbReference type="SUPFAM" id="SSF50044">
    <property type="entry name" value="SH3-domain"/>
    <property type="match status" value="1"/>
</dbReference>
<comment type="subcellular location">
    <subcellularLocation>
        <location evidence="1">Cytoplasm</location>
    </subcellularLocation>
</comment>
<dbReference type="PROSITE" id="PS50088">
    <property type="entry name" value="ANK_REPEAT"/>
    <property type="match status" value="6"/>
</dbReference>
<feature type="compositionally biased region" description="Basic and acidic residues" evidence="9">
    <location>
        <begin position="1266"/>
        <end position="1327"/>
    </location>
</feature>
<feature type="compositionally biased region" description="Polar residues" evidence="9">
    <location>
        <begin position="383"/>
        <end position="404"/>
    </location>
</feature>
<dbReference type="Gene3D" id="2.30.30.40">
    <property type="entry name" value="SH3 Domains"/>
    <property type="match status" value="1"/>
</dbReference>
<keyword evidence="13" id="KW-1185">Reference proteome</keyword>
<dbReference type="InterPro" id="IPR001452">
    <property type="entry name" value="SH3_domain"/>
</dbReference>
<dbReference type="Pfam" id="PF00023">
    <property type="entry name" value="Ank"/>
    <property type="match status" value="2"/>
</dbReference>
<comment type="caution">
    <text evidence="12">The sequence shown here is derived from an EMBL/GenBank/DDBJ whole genome shotgun (WGS) entry which is preliminary data.</text>
</comment>
<evidence type="ECO:0000256" key="9">
    <source>
        <dbReference type="SAM" id="MobiDB-lite"/>
    </source>
</evidence>
<accession>A0AAV6GSZ1</accession>
<gene>
    <name evidence="12" type="ORF">AALO_G00089270</name>
</gene>
<dbReference type="PANTHER" id="PTHR24174">
    <property type="entry name" value="ANKYRIN REPEAT AND STERILE ALPHA MOTIF DOMAIN-CONTAINING PROTEIN 1"/>
    <property type="match status" value="1"/>
</dbReference>
<keyword evidence="5" id="KW-0677">Repeat</keyword>
<dbReference type="Pfam" id="PF00536">
    <property type="entry name" value="SAM_1"/>
    <property type="match status" value="2"/>
</dbReference>
<dbReference type="Pfam" id="PF16600">
    <property type="entry name" value="Caskin1-CID"/>
    <property type="match status" value="1"/>
</dbReference>
<evidence type="ECO:0000256" key="4">
    <source>
        <dbReference type="ARBA" id="ARBA00022553"/>
    </source>
</evidence>
<dbReference type="Gene3D" id="1.25.40.20">
    <property type="entry name" value="Ankyrin repeat-containing domain"/>
    <property type="match status" value="2"/>
</dbReference>
<evidence type="ECO:0000256" key="1">
    <source>
        <dbReference type="ARBA" id="ARBA00004496"/>
    </source>
</evidence>
<dbReference type="SMART" id="SM00248">
    <property type="entry name" value="ANK"/>
    <property type="match status" value="6"/>
</dbReference>
<dbReference type="PRINTS" id="PR01415">
    <property type="entry name" value="ANKYRIN"/>
</dbReference>
<dbReference type="SUPFAM" id="SSF47769">
    <property type="entry name" value="SAM/Pointed domain"/>
    <property type="match status" value="2"/>
</dbReference>
<feature type="repeat" description="ANK" evidence="7">
    <location>
        <begin position="79"/>
        <end position="111"/>
    </location>
</feature>
<keyword evidence="4" id="KW-0597">Phosphoprotein</keyword>
<dbReference type="PROSITE" id="PS50297">
    <property type="entry name" value="ANK_REP_REGION"/>
    <property type="match status" value="6"/>
</dbReference>
<dbReference type="Proteomes" id="UP000823561">
    <property type="component" value="Chromosome 7"/>
</dbReference>
<dbReference type="SUPFAM" id="SSF48403">
    <property type="entry name" value="Ankyrin repeat"/>
    <property type="match status" value="1"/>
</dbReference>
<feature type="compositionally biased region" description="Pro residues" evidence="9">
    <location>
        <begin position="1215"/>
        <end position="1235"/>
    </location>
</feature>
<evidence type="ECO:0000259" key="10">
    <source>
        <dbReference type="PROSITE" id="PS50002"/>
    </source>
</evidence>
<feature type="region of interest" description="Disordered" evidence="9">
    <location>
        <begin position="1266"/>
        <end position="1418"/>
    </location>
</feature>
<dbReference type="InterPro" id="IPR035497">
    <property type="entry name" value="Caskin1/2_SAM_1"/>
</dbReference>
<dbReference type="InterPro" id="IPR036028">
    <property type="entry name" value="SH3-like_dom_sf"/>
</dbReference>
<evidence type="ECO:0000256" key="7">
    <source>
        <dbReference type="PROSITE-ProRule" id="PRU00023"/>
    </source>
</evidence>
<evidence type="ECO:0000256" key="6">
    <source>
        <dbReference type="ARBA" id="ARBA00023043"/>
    </source>
</evidence>
<feature type="compositionally biased region" description="Polar residues" evidence="9">
    <location>
        <begin position="850"/>
        <end position="859"/>
    </location>
</feature>
<feature type="repeat" description="ANK" evidence="7">
    <location>
        <begin position="215"/>
        <end position="247"/>
    </location>
</feature>
<dbReference type="FunFam" id="2.30.30.40:FF:000062">
    <property type="entry name" value="caskin-2 isoform X1"/>
    <property type="match status" value="1"/>
</dbReference>
<dbReference type="InterPro" id="IPR001660">
    <property type="entry name" value="SAM"/>
</dbReference>
<dbReference type="CDD" id="cd09498">
    <property type="entry name" value="SAM_caskin1_2_repeat2"/>
    <property type="match status" value="1"/>
</dbReference>
<feature type="region of interest" description="Disordered" evidence="9">
    <location>
        <begin position="345"/>
        <end position="442"/>
    </location>
</feature>
<feature type="repeat" description="ANK" evidence="7">
    <location>
        <begin position="112"/>
        <end position="144"/>
    </location>
</feature>
<dbReference type="Pfam" id="PF16632">
    <property type="entry name" value="Caskin-tail"/>
    <property type="match status" value="1"/>
</dbReference>
<dbReference type="InterPro" id="IPR033635">
    <property type="entry name" value="ANKS1/Caskin"/>
</dbReference>
<dbReference type="InterPro" id="IPR036770">
    <property type="entry name" value="Ankyrin_rpt-contain_sf"/>
</dbReference>
<protein>
    <recommendedName>
        <fullName evidence="14">Caskin-1-like</fullName>
    </recommendedName>
</protein>
<feature type="compositionally biased region" description="Polar residues" evidence="9">
    <location>
        <begin position="878"/>
        <end position="898"/>
    </location>
</feature>
<name>A0AAV6GSZ1_9TELE</name>
<feature type="compositionally biased region" description="Basic and acidic residues" evidence="9">
    <location>
        <begin position="780"/>
        <end position="792"/>
    </location>
</feature>
<feature type="region of interest" description="Disordered" evidence="9">
    <location>
        <begin position="645"/>
        <end position="906"/>
    </location>
</feature>
<feature type="domain" description="SAM" evidence="11">
    <location>
        <begin position="512"/>
        <end position="575"/>
    </location>
</feature>
<keyword evidence="3" id="KW-0963">Cytoplasm</keyword>
<dbReference type="Gene3D" id="1.10.150.50">
    <property type="entry name" value="Transcription Factor, Ets-1"/>
    <property type="match status" value="2"/>
</dbReference>
<feature type="compositionally biased region" description="Polar residues" evidence="9">
    <location>
        <begin position="654"/>
        <end position="671"/>
    </location>
</feature>
<feature type="repeat" description="ANK" evidence="7">
    <location>
        <begin position="46"/>
        <end position="78"/>
    </location>
</feature>
<feature type="compositionally biased region" description="Polar residues" evidence="9">
    <location>
        <begin position="354"/>
        <end position="363"/>
    </location>
</feature>
<feature type="region of interest" description="Disordered" evidence="9">
    <location>
        <begin position="469"/>
        <end position="492"/>
    </location>
</feature>
<feature type="compositionally biased region" description="Pro residues" evidence="9">
    <location>
        <begin position="1093"/>
        <end position="1102"/>
    </location>
</feature>
<feature type="compositionally biased region" description="Low complexity" evidence="9">
    <location>
        <begin position="1182"/>
        <end position="1209"/>
    </location>
</feature>
<feature type="domain" description="SH3" evidence="10">
    <location>
        <begin position="276"/>
        <end position="342"/>
    </location>
</feature>
<keyword evidence="6 7" id="KW-0040">ANK repeat</keyword>
<dbReference type="InterPro" id="IPR032117">
    <property type="entry name" value="Caskin_C"/>
</dbReference>
<dbReference type="InterPro" id="IPR032232">
    <property type="entry name" value="Caskin1-CID"/>
</dbReference>
<dbReference type="PANTHER" id="PTHR24174:SF19">
    <property type="entry name" value="CASKIN-1 ISOFORM X1"/>
    <property type="match status" value="1"/>
</dbReference>
<reference evidence="12" key="1">
    <citation type="submission" date="2020-10" db="EMBL/GenBank/DDBJ databases">
        <title>Chromosome-scale genome assembly of the Allis shad, Alosa alosa.</title>
        <authorList>
            <person name="Margot Z."/>
            <person name="Christophe K."/>
            <person name="Cabau C."/>
            <person name="Louis A."/>
            <person name="Berthelot C."/>
            <person name="Parey E."/>
            <person name="Roest Crollius H."/>
            <person name="Montfort J."/>
            <person name="Robinson-Rechavi M."/>
            <person name="Bucao C."/>
            <person name="Bouchez O."/>
            <person name="Gislard M."/>
            <person name="Lluch J."/>
            <person name="Milhes M."/>
            <person name="Lampietro C."/>
            <person name="Lopez Roques C."/>
            <person name="Donnadieu C."/>
            <person name="Braasch I."/>
            <person name="Desvignes T."/>
            <person name="Postlethwait J."/>
            <person name="Bobe J."/>
            <person name="Guiguen Y."/>
        </authorList>
    </citation>
    <scope>NUCLEOTIDE SEQUENCE</scope>
    <source>
        <strain evidence="12">M-15738</strain>
        <tissue evidence="12">Blood</tissue>
    </source>
</reference>
<feature type="compositionally biased region" description="Low complexity" evidence="9">
    <location>
        <begin position="405"/>
        <end position="434"/>
    </location>
</feature>
<dbReference type="InterPro" id="IPR002110">
    <property type="entry name" value="Ankyrin_rpt"/>
</dbReference>
<evidence type="ECO:0000313" key="12">
    <source>
        <dbReference type="EMBL" id="KAG5277599.1"/>
    </source>
</evidence>
<dbReference type="GO" id="GO:0005737">
    <property type="term" value="C:cytoplasm"/>
    <property type="evidence" value="ECO:0007669"/>
    <property type="project" value="UniProtKB-SubCell"/>
</dbReference>
<evidence type="ECO:0000256" key="3">
    <source>
        <dbReference type="ARBA" id="ARBA00022490"/>
    </source>
</evidence>
<keyword evidence="2 8" id="KW-0728">SH3 domain</keyword>
<dbReference type="InterPro" id="IPR013761">
    <property type="entry name" value="SAM/pointed_sf"/>
</dbReference>
<dbReference type="PROSITE" id="PS50105">
    <property type="entry name" value="SAM_DOMAIN"/>
    <property type="match status" value="2"/>
</dbReference>
<dbReference type="InterPro" id="IPR035498">
    <property type="entry name" value="Caskin1/2_SAM_2"/>
</dbReference>